<evidence type="ECO:0000256" key="1">
    <source>
        <dbReference type="SAM" id="Phobius"/>
    </source>
</evidence>
<gene>
    <name evidence="2" type="ORF">DFR58_1217</name>
</gene>
<dbReference type="Proteomes" id="UP000253034">
    <property type="component" value="Unassembled WGS sequence"/>
</dbReference>
<feature type="transmembrane region" description="Helical" evidence="1">
    <location>
        <begin position="204"/>
        <end position="222"/>
    </location>
</feature>
<feature type="transmembrane region" description="Helical" evidence="1">
    <location>
        <begin position="93"/>
        <end position="111"/>
    </location>
</feature>
<keyword evidence="3" id="KW-1185">Reference proteome</keyword>
<feature type="transmembrane region" description="Helical" evidence="1">
    <location>
        <begin position="117"/>
        <end position="138"/>
    </location>
</feature>
<evidence type="ECO:0000313" key="3">
    <source>
        <dbReference type="Proteomes" id="UP000253034"/>
    </source>
</evidence>
<protein>
    <submittedName>
        <fullName evidence="2">ABC-type polysaccharide/polyol phosphate export permease</fullName>
    </submittedName>
</protein>
<accession>A0A369AU13</accession>
<sequence length="230" mass="26168">MMKLLKGGSSFLLNNYILNILKILLVATFITGSLVSVAADYKLKYLLLSMCNWLFFACFSNSLFSEISKIKEFVWEVNKENDPFFLKEVRNNFLFYLIAIIALMCIFKFSLLQLFYLTALFAILIILNAELGFILCILSRKAKNGRIIVTVSGLLLYFINGYCFDINSLSAPYNKIMLIVPLNALNASIAQILKIGYTNMNILVVYNIGLIALGLLIVVHLFRNIYKLHN</sequence>
<comment type="caution">
    <text evidence="2">The sequence shown here is derived from an EMBL/GenBank/DDBJ whole genome shotgun (WGS) entry which is preliminary data.</text>
</comment>
<dbReference type="RefSeq" id="WP_114298871.1">
    <property type="nucleotide sequence ID" value="NZ_QPJT01000021.1"/>
</dbReference>
<dbReference type="EMBL" id="QPJT01000021">
    <property type="protein sequence ID" value="RCX12503.1"/>
    <property type="molecule type" value="Genomic_DNA"/>
</dbReference>
<reference evidence="2 3" key="1">
    <citation type="submission" date="2018-07" db="EMBL/GenBank/DDBJ databases">
        <title>Genomic Encyclopedia of Type Strains, Phase IV (KMG-IV): sequencing the most valuable type-strain genomes for metagenomic binning, comparative biology and taxonomic classification.</title>
        <authorList>
            <person name="Goeker M."/>
        </authorList>
    </citation>
    <scope>NUCLEOTIDE SEQUENCE [LARGE SCALE GENOMIC DNA]</scope>
    <source>
        <strain evidence="2 3">DSM 27016</strain>
    </source>
</reference>
<organism evidence="2 3">
    <name type="scientific">Anaerobacterium chartisolvens</name>
    <dbReference type="NCBI Taxonomy" id="1297424"/>
    <lineage>
        <taxon>Bacteria</taxon>
        <taxon>Bacillati</taxon>
        <taxon>Bacillota</taxon>
        <taxon>Clostridia</taxon>
        <taxon>Eubacteriales</taxon>
        <taxon>Oscillospiraceae</taxon>
        <taxon>Anaerobacterium</taxon>
    </lineage>
</organism>
<keyword evidence="1" id="KW-0472">Membrane</keyword>
<feature type="transmembrane region" description="Helical" evidence="1">
    <location>
        <begin position="145"/>
        <end position="164"/>
    </location>
</feature>
<keyword evidence="1" id="KW-0812">Transmembrane</keyword>
<dbReference type="AlphaFoldDB" id="A0A369AU13"/>
<keyword evidence="1" id="KW-1133">Transmembrane helix</keyword>
<proteinExistence type="predicted"/>
<feature type="transmembrane region" description="Helical" evidence="1">
    <location>
        <begin position="45"/>
        <end position="64"/>
    </location>
</feature>
<name>A0A369AU13_9FIRM</name>
<evidence type="ECO:0000313" key="2">
    <source>
        <dbReference type="EMBL" id="RCX12503.1"/>
    </source>
</evidence>
<feature type="transmembrane region" description="Helical" evidence="1">
    <location>
        <begin position="20"/>
        <end position="39"/>
    </location>
</feature>